<dbReference type="SUPFAM" id="SSF55486">
    <property type="entry name" value="Metalloproteases ('zincins'), catalytic domain"/>
    <property type="match status" value="1"/>
</dbReference>
<dbReference type="Pfam" id="PF13517">
    <property type="entry name" value="FG-GAP_3"/>
    <property type="match status" value="1"/>
</dbReference>
<organism evidence="3 4">
    <name type="scientific">Sorangium cellulosum</name>
    <name type="common">Polyangium cellulosum</name>
    <dbReference type="NCBI Taxonomy" id="56"/>
    <lineage>
        <taxon>Bacteria</taxon>
        <taxon>Pseudomonadati</taxon>
        <taxon>Myxococcota</taxon>
        <taxon>Polyangia</taxon>
        <taxon>Polyangiales</taxon>
        <taxon>Polyangiaceae</taxon>
        <taxon>Sorangium</taxon>
    </lineage>
</organism>
<dbReference type="Gene3D" id="2.40.128.340">
    <property type="match status" value="1"/>
</dbReference>
<dbReference type="InterPro" id="IPR024079">
    <property type="entry name" value="MetalloPept_cat_dom_sf"/>
</dbReference>
<dbReference type="InterPro" id="IPR013517">
    <property type="entry name" value="FG-GAP"/>
</dbReference>
<protein>
    <submittedName>
        <fullName evidence="3">Uncharacterized protein</fullName>
    </submittedName>
</protein>
<feature type="region of interest" description="Disordered" evidence="2">
    <location>
        <begin position="97"/>
        <end position="117"/>
    </location>
</feature>
<gene>
    <name evidence="3" type="ORF">SOCEGT47_074370</name>
</gene>
<name>A0A4P2QB18_SORCE</name>
<accession>A0A4P2QB18</accession>
<feature type="compositionally biased region" description="Low complexity" evidence="2">
    <location>
        <begin position="100"/>
        <end position="113"/>
    </location>
</feature>
<reference evidence="3 4" key="1">
    <citation type="submission" date="2015-09" db="EMBL/GenBank/DDBJ databases">
        <title>Sorangium comparison.</title>
        <authorList>
            <person name="Zaburannyi N."/>
            <person name="Bunk B."/>
            <person name="Overmann J."/>
            <person name="Mueller R."/>
        </authorList>
    </citation>
    <scope>NUCLEOTIDE SEQUENCE [LARGE SCALE GENOMIC DNA]</scope>
    <source>
        <strain evidence="3 4">So ceGT47</strain>
    </source>
</reference>
<dbReference type="GO" id="GO:0008237">
    <property type="term" value="F:metallopeptidase activity"/>
    <property type="evidence" value="ECO:0007669"/>
    <property type="project" value="InterPro"/>
</dbReference>
<evidence type="ECO:0000256" key="1">
    <source>
        <dbReference type="ARBA" id="ARBA00022729"/>
    </source>
</evidence>
<dbReference type="InterPro" id="IPR028994">
    <property type="entry name" value="Integrin_alpha_N"/>
</dbReference>
<evidence type="ECO:0000313" key="4">
    <source>
        <dbReference type="Proteomes" id="UP000295781"/>
    </source>
</evidence>
<dbReference type="EMBL" id="CP012670">
    <property type="protein sequence ID" value="AUX26867.1"/>
    <property type="molecule type" value="Genomic_DNA"/>
</dbReference>
<dbReference type="Gene3D" id="3.40.390.10">
    <property type="entry name" value="Collagenase (Catalytic Domain)"/>
    <property type="match status" value="1"/>
</dbReference>
<sequence length="292" mass="30422">MIFLGVNPGGNAHAYPPDSEGILDPRPGQALPTDNVKYLAYYNRSGNVAPNANISTFPHELGHYLGLFHTFPSWGSLSVAQATAAVETYGASGVDGDLLSDTPADPSTATTDSVYGGPPARCANDGDVVVAGVTLSPDRHNIMSYYGCPPYHLSNDQIDAIKATLAGPDRDHPISGAFFGEDFALADRQFCSASGDKLYAGDFNGDGREDLLCNSANGDMSVDLSNTNGQFWTAEWTFPGRNLCDVAGGQIAVGDFDNGGGADLACTSTTGSLGVDLVELQAPQSVDCITSP</sequence>
<dbReference type="AlphaFoldDB" id="A0A4P2QB18"/>
<evidence type="ECO:0000256" key="2">
    <source>
        <dbReference type="SAM" id="MobiDB-lite"/>
    </source>
</evidence>
<dbReference type="Proteomes" id="UP000295781">
    <property type="component" value="Chromosome"/>
</dbReference>
<proteinExistence type="predicted"/>
<dbReference type="SUPFAM" id="SSF69318">
    <property type="entry name" value="Integrin alpha N-terminal domain"/>
    <property type="match status" value="1"/>
</dbReference>
<keyword evidence="1" id="KW-0732">Signal</keyword>
<evidence type="ECO:0000313" key="3">
    <source>
        <dbReference type="EMBL" id="AUX26867.1"/>
    </source>
</evidence>